<evidence type="ECO:0000256" key="7">
    <source>
        <dbReference type="SAM" id="Phobius"/>
    </source>
</evidence>
<dbReference type="Gene3D" id="3.90.550.10">
    <property type="entry name" value="Spore Coat Polysaccharide Biosynthesis Protein SpsA, Chain A"/>
    <property type="match status" value="1"/>
</dbReference>
<dbReference type="GO" id="GO:0016757">
    <property type="term" value="F:glycosyltransferase activity"/>
    <property type="evidence" value="ECO:0007669"/>
    <property type="project" value="UniProtKB-KW"/>
</dbReference>
<evidence type="ECO:0000256" key="2">
    <source>
        <dbReference type="ARBA" id="ARBA00022676"/>
    </source>
</evidence>
<comment type="caution">
    <text evidence="9">The sequence shown here is derived from an EMBL/GenBank/DDBJ whole genome shotgun (WGS) entry which is preliminary data.</text>
</comment>
<evidence type="ECO:0000313" key="10">
    <source>
        <dbReference type="Proteomes" id="UP000295277"/>
    </source>
</evidence>
<evidence type="ECO:0000256" key="3">
    <source>
        <dbReference type="ARBA" id="ARBA00022679"/>
    </source>
</evidence>
<dbReference type="SUPFAM" id="SSF53448">
    <property type="entry name" value="Nucleotide-diphospho-sugar transferases"/>
    <property type="match status" value="1"/>
</dbReference>
<comment type="subcellular location">
    <subcellularLocation>
        <location evidence="1">Membrane</location>
        <topology evidence="1">Multi-pass membrane protein</topology>
    </subcellularLocation>
</comment>
<feature type="transmembrane region" description="Helical" evidence="7">
    <location>
        <begin position="553"/>
        <end position="574"/>
    </location>
</feature>
<keyword evidence="3 9" id="KW-0808">Transferase</keyword>
<keyword evidence="10" id="KW-1185">Reference proteome</keyword>
<feature type="domain" description="Type II secretion system protein GspE N-terminal" evidence="8">
    <location>
        <begin position="83"/>
        <end position="167"/>
    </location>
</feature>
<keyword evidence="5 7" id="KW-1133">Transmembrane helix</keyword>
<proteinExistence type="predicted"/>
<evidence type="ECO:0000256" key="5">
    <source>
        <dbReference type="ARBA" id="ARBA00022989"/>
    </source>
</evidence>
<evidence type="ECO:0000259" key="8">
    <source>
        <dbReference type="Pfam" id="PF05157"/>
    </source>
</evidence>
<organism evidence="9 10">
    <name type="scientific">Rhodovulum steppense</name>
    <dbReference type="NCBI Taxonomy" id="540251"/>
    <lineage>
        <taxon>Bacteria</taxon>
        <taxon>Pseudomonadati</taxon>
        <taxon>Pseudomonadota</taxon>
        <taxon>Alphaproteobacteria</taxon>
        <taxon>Rhodobacterales</taxon>
        <taxon>Paracoccaceae</taxon>
        <taxon>Rhodovulum</taxon>
    </lineage>
</organism>
<protein>
    <submittedName>
        <fullName evidence="9">Cellulose synthase/poly-beta-1,6-N-acetylglucosamine synthase-like glycosyltransferase</fullName>
    </submittedName>
</protein>
<dbReference type="Pfam" id="PF05157">
    <property type="entry name" value="MshEN"/>
    <property type="match status" value="1"/>
</dbReference>
<dbReference type="EMBL" id="SLVM01000001">
    <property type="protein sequence ID" value="TCM88091.1"/>
    <property type="molecule type" value="Genomic_DNA"/>
</dbReference>
<sequence>MPPVISLATVRQSSAAPAEFIPQPNHTSLRLGEHLLAAGSVKPEALERALADHARMEVRLGELLIAEGETTAEDVAEALCRQFGTGRADFAAYPPDPRLIDVLGARTCLKQGLLPWRRFAGATLIATSRPDRFEQLAPTLPADLTPAIMVICREDELQQALASCRSEVLARAAETRVPEQESCRAWLRAGPRAAVLIALAALALLAALAPLTVLGVLTLWALGWMLAGSLLKAAAALSQARALIRDRGAPPQAAPIIARLPRISILVPLFRESAIAPRLIARLSRLDYPRALLDICLVTEAGDDDTRAMLDATPLPPWMRRVTVPQGALRTKPRALNYALDFCRGSIVGIYDAEDAPAPDQLRKVVAHFHSCGPDVAVVQGVLDFYNPRANWLARCFSIEYAAWFRVVLPGLARLGVPVPLGGTTLFFRRRVLEDLGGWDAHNVTEDADLGLRLARHGYRTEFLDSVTEEEANCRAWPWVRQRSRWLKGYAMTWATHMRRPDLLLRQFGPLGFFGMQVLFLGTLTQFALMPLLWSFWLLPLGITHPLAQAVPAGGFVVLFALFIAAELVTFWVGAMGLSRAGKRGLIPWLPTLHLYFPLAAIASYKAVWEMAARPFFWDKTRHGLDGPDHGRTASARAHVRVAIARAGAVDVRQGAGRAARGSQPWAISASASWRRRASKASEM</sequence>
<dbReference type="InterPro" id="IPR029044">
    <property type="entry name" value="Nucleotide-diphossugar_trans"/>
</dbReference>
<feature type="transmembrane region" description="Helical" evidence="7">
    <location>
        <begin position="193"/>
        <end position="211"/>
    </location>
</feature>
<name>A0A4R1Z334_9RHOB</name>
<dbReference type="OrthoDB" id="7431422at2"/>
<gene>
    <name evidence="9" type="ORF">EV216_101101</name>
</gene>
<evidence type="ECO:0000313" key="9">
    <source>
        <dbReference type="EMBL" id="TCM88091.1"/>
    </source>
</evidence>
<evidence type="ECO:0000256" key="4">
    <source>
        <dbReference type="ARBA" id="ARBA00022692"/>
    </source>
</evidence>
<dbReference type="Proteomes" id="UP000295277">
    <property type="component" value="Unassembled WGS sequence"/>
</dbReference>
<accession>A0A4R1Z334</accession>
<feature type="transmembrane region" description="Helical" evidence="7">
    <location>
        <begin position="508"/>
        <end position="533"/>
    </location>
</feature>
<dbReference type="GO" id="GO:0016020">
    <property type="term" value="C:membrane"/>
    <property type="evidence" value="ECO:0007669"/>
    <property type="project" value="UniProtKB-SubCell"/>
</dbReference>
<dbReference type="PANTHER" id="PTHR43867">
    <property type="entry name" value="CELLULOSE SYNTHASE CATALYTIC SUBUNIT A [UDP-FORMING]"/>
    <property type="match status" value="1"/>
</dbReference>
<evidence type="ECO:0000256" key="1">
    <source>
        <dbReference type="ARBA" id="ARBA00004141"/>
    </source>
</evidence>
<dbReference type="PANTHER" id="PTHR43867:SF2">
    <property type="entry name" value="CELLULOSE SYNTHASE CATALYTIC SUBUNIT A [UDP-FORMING]"/>
    <property type="match status" value="1"/>
</dbReference>
<dbReference type="InterPro" id="IPR007831">
    <property type="entry name" value="T2SS_GspE_N"/>
</dbReference>
<keyword evidence="2" id="KW-0328">Glycosyltransferase</keyword>
<dbReference type="AlphaFoldDB" id="A0A4R1Z334"/>
<dbReference type="CDD" id="cd06427">
    <property type="entry name" value="CESA_like_2"/>
    <property type="match status" value="1"/>
</dbReference>
<reference evidence="9 10" key="1">
    <citation type="submission" date="2019-03" db="EMBL/GenBank/DDBJ databases">
        <title>Genomic Encyclopedia of Type Strains, Phase IV (KMG-IV): sequencing the most valuable type-strain genomes for metagenomic binning, comparative biology and taxonomic classification.</title>
        <authorList>
            <person name="Goeker M."/>
        </authorList>
    </citation>
    <scope>NUCLEOTIDE SEQUENCE [LARGE SCALE GENOMIC DNA]</scope>
    <source>
        <strain evidence="9 10">DSM 21153</strain>
    </source>
</reference>
<keyword evidence="4 7" id="KW-0812">Transmembrane</keyword>
<dbReference type="InterPro" id="IPR050321">
    <property type="entry name" value="Glycosyltr_2/OpgH_subfam"/>
</dbReference>
<dbReference type="InterPro" id="IPR037257">
    <property type="entry name" value="T2SS_E_N_sf"/>
</dbReference>
<evidence type="ECO:0000256" key="6">
    <source>
        <dbReference type="ARBA" id="ARBA00023136"/>
    </source>
</evidence>
<dbReference type="Pfam" id="PF13641">
    <property type="entry name" value="Glyco_tranf_2_3"/>
    <property type="match status" value="1"/>
</dbReference>
<keyword evidence="6 7" id="KW-0472">Membrane</keyword>
<dbReference type="SUPFAM" id="SSF160246">
    <property type="entry name" value="EspE N-terminal domain-like"/>
    <property type="match status" value="1"/>
</dbReference>
<feature type="transmembrane region" description="Helical" evidence="7">
    <location>
        <begin position="586"/>
        <end position="605"/>
    </location>
</feature>